<dbReference type="PANTHER" id="PTHR23257:SF868">
    <property type="entry name" value="KINASE SUPERFAMILY WITH OCTICOSAPEPTIDE_PHOX_BEM1P DOMAIN-CONTAINING PROTEIN"/>
    <property type="match status" value="1"/>
</dbReference>
<evidence type="ECO:0000313" key="2">
    <source>
        <dbReference type="EMBL" id="KAF3548703.1"/>
    </source>
</evidence>
<comment type="caution">
    <text evidence="2">The sequence shown here is derived from an EMBL/GenBank/DDBJ whole genome shotgun (WGS) entry which is preliminary data.</text>
</comment>
<dbReference type="InterPro" id="IPR001245">
    <property type="entry name" value="Ser-Thr/Tyr_kinase_cat_dom"/>
</dbReference>
<reference evidence="2 3" key="1">
    <citation type="journal article" date="2020" name="BMC Genomics">
        <title>Intraspecific diversification of the crop wild relative Brassica cretica Lam. using demographic model selection.</title>
        <authorList>
            <person name="Kioukis A."/>
            <person name="Michalopoulou V.A."/>
            <person name="Briers L."/>
            <person name="Pirintsos S."/>
            <person name="Studholme D.J."/>
            <person name="Pavlidis P."/>
            <person name="Sarris P.F."/>
        </authorList>
    </citation>
    <scope>NUCLEOTIDE SEQUENCE [LARGE SCALE GENOMIC DNA]</scope>
    <source>
        <strain evidence="3">cv. PFS-1207/04</strain>
    </source>
</reference>
<evidence type="ECO:0000313" key="3">
    <source>
        <dbReference type="Proteomes" id="UP000266723"/>
    </source>
</evidence>
<proteinExistence type="predicted"/>
<dbReference type="PANTHER" id="PTHR23257">
    <property type="entry name" value="SERINE-THREONINE PROTEIN KINASE"/>
    <property type="match status" value="1"/>
</dbReference>
<dbReference type="EMBL" id="QGKV02000832">
    <property type="protein sequence ID" value="KAF3548703.1"/>
    <property type="molecule type" value="Genomic_DNA"/>
</dbReference>
<dbReference type="InterPro" id="IPR000719">
    <property type="entry name" value="Prot_kinase_dom"/>
</dbReference>
<dbReference type="InterPro" id="IPR011009">
    <property type="entry name" value="Kinase-like_dom_sf"/>
</dbReference>
<dbReference type="Gene3D" id="1.10.510.10">
    <property type="entry name" value="Transferase(Phosphotransferase) domain 1"/>
    <property type="match status" value="1"/>
</dbReference>
<dbReference type="InterPro" id="IPR050167">
    <property type="entry name" value="Ser_Thr_protein_kinase"/>
</dbReference>
<sequence>MSPPALFVFEDDLNSKWSNEELQRLSVFARENSNPNFNILVKNAALQNQHTVSSVLCRPSVKDESFRMVLPLVMSPPRDKAVPLPVLPEPMMKPQKKLGRQETMFAVGKSRYHEKNLNHEEEAFKCSAFCLSLLGFGKKKTTRSPKSKDSSIKKKMIKGISFSNSIVSLGASSEKFEYGSWVSATALARENDRLYFDLPLEMIQCGRGGGGNVQEPVSSGLLLDKETESLALKSVLKTSLSGREERSLAETSSQRLVRFSNMTSTSEFWHEAEILSKLHHPNVMAFYGVVRDGPGGTLATVTEYMVNGSLRHVLLSNRQIDRRKRLIIAMDAAFGMEYLHSKNIVHFDLKCDNLLVNLKDPARPICKVGDFGLSKIKRNTLVTGGVRGTLPWMAPELLSGSSSKVSEKVDVFSFGIVLWEILTGEEPYANMHYGAIIGGIVNNTLRPTVPSYCDPEWRMLMEQCWAPDPFVRPSFPEIARRLRTMSSTAAKAHAASHQVHK</sequence>
<dbReference type="Pfam" id="PF07714">
    <property type="entry name" value="PK_Tyr_Ser-Thr"/>
    <property type="match status" value="1"/>
</dbReference>
<dbReference type="SUPFAM" id="SSF56112">
    <property type="entry name" value="Protein kinase-like (PK-like)"/>
    <property type="match status" value="1"/>
</dbReference>
<protein>
    <recommendedName>
        <fullName evidence="1">Protein kinase domain-containing protein</fullName>
    </recommendedName>
</protein>
<dbReference type="Proteomes" id="UP000266723">
    <property type="component" value="Unassembled WGS sequence"/>
</dbReference>
<dbReference type="PROSITE" id="PS50011">
    <property type="entry name" value="PROTEIN_KINASE_DOM"/>
    <property type="match status" value="1"/>
</dbReference>
<dbReference type="PRINTS" id="PR00109">
    <property type="entry name" value="TYRKINASE"/>
</dbReference>
<dbReference type="CDD" id="cd13999">
    <property type="entry name" value="STKc_MAP3K-like"/>
    <property type="match status" value="1"/>
</dbReference>
<gene>
    <name evidence="2" type="ORF">DY000_02001849</name>
</gene>
<dbReference type="PROSITE" id="PS00108">
    <property type="entry name" value="PROTEIN_KINASE_ST"/>
    <property type="match status" value="1"/>
</dbReference>
<keyword evidence="3" id="KW-1185">Reference proteome</keyword>
<feature type="domain" description="Protein kinase" evidence="1">
    <location>
        <begin position="199"/>
        <end position="485"/>
    </location>
</feature>
<name>A0ABQ7CBR9_BRACR</name>
<organism evidence="2 3">
    <name type="scientific">Brassica cretica</name>
    <name type="common">Mustard</name>
    <dbReference type="NCBI Taxonomy" id="69181"/>
    <lineage>
        <taxon>Eukaryota</taxon>
        <taxon>Viridiplantae</taxon>
        <taxon>Streptophyta</taxon>
        <taxon>Embryophyta</taxon>
        <taxon>Tracheophyta</taxon>
        <taxon>Spermatophyta</taxon>
        <taxon>Magnoliopsida</taxon>
        <taxon>eudicotyledons</taxon>
        <taxon>Gunneridae</taxon>
        <taxon>Pentapetalae</taxon>
        <taxon>rosids</taxon>
        <taxon>malvids</taxon>
        <taxon>Brassicales</taxon>
        <taxon>Brassicaceae</taxon>
        <taxon>Brassiceae</taxon>
        <taxon>Brassica</taxon>
    </lineage>
</organism>
<evidence type="ECO:0000259" key="1">
    <source>
        <dbReference type="PROSITE" id="PS50011"/>
    </source>
</evidence>
<dbReference type="InterPro" id="IPR008271">
    <property type="entry name" value="Ser/Thr_kinase_AS"/>
</dbReference>
<accession>A0ABQ7CBR9</accession>
<dbReference type="SMART" id="SM00220">
    <property type="entry name" value="S_TKc"/>
    <property type="match status" value="1"/>
</dbReference>